<protein>
    <submittedName>
        <fullName evidence="1">Uncharacterized protein</fullName>
    </submittedName>
</protein>
<gene>
    <name evidence="1" type="ORF">LIPSTDRAFT_151753</name>
</gene>
<keyword evidence="2" id="KW-1185">Reference proteome</keyword>
<dbReference type="AlphaFoldDB" id="A0A1E3Q2M8"/>
<evidence type="ECO:0000313" key="1">
    <source>
        <dbReference type="EMBL" id="ODQ71277.1"/>
    </source>
</evidence>
<reference evidence="1 2" key="1">
    <citation type="journal article" date="2016" name="Proc. Natl. Acad. Sci. U.S.A.">
        <title>Comparative genomics of biotechnologically important yeasts.</title>
        <authorList>
            <person name="Riley R."/>
            <person name="Haridas S."/>
            <person name="Wolfe K.H."/>
            <person name="Lopes M.R."/>
            <person name="Hittinger C.T."/>
            <person name="Goeker M."/>
            <person name="Salamov A.A."/>
            <person name="Wisecaver J.H."/>
            <person name="Long T.M."/>
            <person name="Calvey C.H."/>
            <person name="Aerts A.L."/>
            <person name="Barry K.W."/>
            <person name="Choi C."/>
            <person name="Clum A."/>
            <person name="Coughlan A.Y."/>
            <person name="Deshpande S."/>
            <person name="Douglass A.P."/>
            <person name="Hanson S.J."/>
            <person name="Klenk H.-P."/>
            <person name="LaButti K.M."/>
            <person name="Lapidus A."/>
            <person name="Lindquist E.A."/>
            <person name="Lipzen A.M."/>
            <person name="Meier-Kolthoff J.P."/>
            <person name="Ohm R.A."/>
            <person name="Otillar R.P."/>
            <person name="Pangilinan J.L."/>
            <person name="Peng Y."/>
            <person name="Rokas A."/>
            <person name="Rosa C.A."/>
            <person name="Scheuner C."/>
            <person name="Sibirny A.A."/>
            <person name="Slot J.C."/>
            <person name="Stielow J.B."/>
            <person name="Sun H."/>
            <person name="Kurtzman C.P."/>
            <person name="Blackwell M."/>
            <person name="Grigoriev I.V."/>
            <person name="Jeffries T.W."/>
        </authorList>
    </citation>
    <scope>NUCLEOTIDE SEQUENCE [LARGE SCALE GENOMIC DNA]</scope>
    <source>
        <strain evidence="1 2">NRRL Y-11557</strain>
    </source>
</reference>
<dbReference type="Proteomes" id="UP000094385">
    <property type="component" value="Unassembled WGS sequence"/>
</dbReference>
<sequence length="176" mass="19565">MPLPSCQSFCCPKFIAIDAKRRLTEFPSLSLSLSFFPSFFPSFLSVATLRHNFCLLQSFLNCVTAAVLHQLSESPRTCNCATLIGLAQQRLSRSLSRNFWLISKLLVFQKCRHSHGEPAISMCCLLLTGSIHGWSAISRRMGHAHATSVRPSTSSIRSLLVILYGIKGFIECLTAR</sequence>
<organism evidence="1 2">
    <name type="scientific">Lipomyces starkeyi NRRL Y-11557</name>
    <dbReference type="NCBI Taxonomy" id="675824"/>
    <lineage>
        <taxon>Eukaryota</taxon>
        <taxon>Fungi</taxon>
        <taxon>Dikarya</taxon>
        <taxon>Ascomycota</taxon>
        <taxon>Saccharomycotina</taxon>
        <taxon>Lipomycetes</taxon>
        <taxon>Lipomycetales</taxon>
        <taxon>Lipomycetaceae</taxon>
        <taxon>Lipomyces</taxon>
    </lineage>
</organism>
<name>A0A1E3Q2M8_LIPST</name>
<evidence type="ECO:0000313" key="2">
    <source>
        <dbReference type="Proteomes" id="UP000094385"/>
    </source>
</evidence>
<proteinExistence type="predicted"/>
<accession>A0A1E3Q2M8</accession>
<dbReference type="EMBL" id="KV454298">
    <property type="protein sequence ID" value="ODQ71277.1"/>
    <property type="molecule type" value="Genomic_DNA"/>
</dbReference>